<sequence>MTAKRSDSQPIRASGLILRGDTAHRFKTQFAASVSFVRRRQLLPKLAAAFAPPQRRKLYQLLPKFIPV</sequence>
<dbReference type="Proteomes" id="UP000005536">
    <property type="component" value="Unassembled WGS sequence"/>
</dbReference>
<gene>
    <name evidence="1" type="ORF">NEIELOOT_02030</name>
</gene>
<name>D4DSI5_NEIEG</name>
<reference evidence="1 2" key="1">
    <citation type="submission" date="2010-02" db="EMBL/GenBank/DDBJ databases">
        <authorList>
            <person name="Weinstock G."/>
            <person name="Sodergren E."/>
            <person name="Clifton S."/>
            <person name="Fulton L."/>
            <person name="Fulton B."/>
            <person name="Courtney L."/>
            <person name="Fronick C."/>
            <person name="Harrison M."/>
            <person name="Strong C."/>
            <person name="Farmer C."/>
            <person name="Delahaunty K."/>
            <person name="Markovic C."/>
            <person name="Hall O."/>
            <person name="Minx P."/>
            <person name="Tomlinson C."/>
            <person name="Mitreva M."/>
            <person name="Nelson J."/>
            <person name="Hou S."/>
            <person name="Wollam A."/>
            <person name="Pepin K.H."/>
            <person name="Johnson M."/>
            <person name="Bhonagiri V."/>
            <person name="Zhang X."/>
            <person name="Suruliraj S."/>
            <person name="Warren W."/>
            <person name="Chinwalla A."/>
            <person name="Mardis E.R."/>
            <person name="Wilson R.K."/>
        </authorList>
    </citation>
    <scope>NUCLEOTIDE SEQUENCE [LARGE SCALE GENOMIC DNA]</scope>
    <source>
        <strain evidence="1 2">ATCC 29315</strain>
    </source>
</reference>
<proteinExistence type="predicted"/>
<protein>
    <submittedName>
        <fullName evidence="1">Uncharacterized protein</fullName>
    </submittedName>
</protein>
<dbReference type="EMBL" id="ADBF01000225">
    <property type="protein sequence ID" value="EFE49209.1"/>
    <property type="molecule type" value="Genomic_DNA"/>
</dbReference>
<evidence type="ECO:0000313" key="1">
    <source>
        <dbReference type="EMBL" id="EFE49209.1"/>
    </source>
</evidence>
<organism evidence="1 2">
    <name type="scientific">Neisseria elongata subsp. glycolytica ATCC 29315</name>
    <dbReference type="NCBI Taxonomy" id="546263"/>
    <lineage>
        <taxon>Bacteria</taxon>
        <taxon>Pseudomonadati</taxon>
        <taxon>Pseudomonadota</taxon>
        <taxon>Betaproteobacteria</taxon>
        <taxon>Neisseriales</taxon>
        <taxon>Neisseriaceae</taxon>
        <taxon>Neisseria</taxon>
    </lineage>
</organism>
<accession>D4DSI5</accession>
<dbReference type="AlphaFoldDB" id="D4DSI5"/>
<comment type="caution">
    <text evidence="1">The sequence shown here is derived from an EMBL/GenBank/DDBJ whole genome shotgun (WGS) entry which is preliminary data.</text>
</comment>
<evidence type="ECO:0000313" key="2">
    <source>
        <dbReference type="Proteomes" id="UP000005536"/>
    </source>
</evidence>